<name>A0A9E9LAN8_9BURK</name>
<dbReference type="AlphaFoldDB" id="A0A9E9LAN8"/>
<dbReference type="Proteomes" id="UP001164819">
    <property type="component" value="Chromosome"/>
</dbReference>
<sequence>MGIRAFQESDIEAAGQMAHDIWAYELEGTRPELNRFIHEYLVRYYDVNRHLSFSVVDDGLDAFLLAGLKADRSGCDGWFCRKLSFFPDKEKKIAQEYRNYLTRNGDAVKKFMGENDVQMGLFMSRVSGTGRMLLDNLERICRKNGVGNLFLWADVTCNVPYYEKNGFTVVDRFENDVSLDTGCLDTYVFRKKLD</sequence>
<reference evidence="1" key="1">
    <citation type="journal article" date="2022" name="Front. Microbiol.">
        <title>New perspectives on an old grouping: The genomic and phenotypic variability of Oxalobacter formigenes and the implications for calcium oxalate stone prevention.</title>
        <authorList>
            <person name="Chmiel J.A."/>
            <person name="Carr C."/>
            <person name="Stuivenberg G.A."/>
            <person name="Venema R."/>
            <person name="Chanyi R.M."/>
            <person name="Al K.F."/>
            <person name="Giguere D."/>
            <person name="Say H."/>
            <person name="Akouris P.P."/>
            <person name="Dominguez Romero S.A."/>
            <person name="Kwong A."/>
            <person name="Tai V."/>
            <person name="Koval S.F."/>
            <person name="Razvi H."/>
            <person name="Bjazevic J."/>
            <person name="Burton J.P."/>
        </authorList>
    </citation>
    <scope>NUCLEOTIDE SEQUENCE</scope>
    <source>
        <strain evidence="1">OxK</strain>
    </source>
</reference>
<dbReference type="EMBL" id="CP098251">
    <property type="protein sequence ID" value="WAV90832.1"/>
    <property type="molecule type" value="Genomic_DNA"/>
</dbReference>
<dbReference type="Gene3D" id="3.40.630.30">
    <property type="match status" value="1"/>
</dbReference>
<accession>A0A9E9LAN8</accession>
<dbReference type="SUPFAM" id="SSF55729">
    <property type="entry name" value="Acyl-CoA N-acyltransferases (Nat)"/>
    <property type="match status" value="1"/>
</dbReference>
<protein>
    <submittedName>
        <fullName evidence="1">GNAT family N-acetyltransferase</fullName>
    </submittedName>
</protein>
<organism evidence="1">
    <name type="scientific">Oxalobacter aliiformigenes</name>
    <dbReference type="NCBI Taxonomy" id="2946593"/>
    <lineage>
        <taxon>Bacteria</taxon>
        <taxon>Pseudomonadati</taxon>
        <taxon>Pseudomonadota</taxon>
        <taxon>Betaproteobacteria</taxon>
        <taxon>Burkholderiales</taxon>
        <taxon>Oxalobacteraceae</taxon>
        <taxon>Oxalobacter</taxon>
    </lineage>
</organism>
<evidence type="ECO:0000313" key="1">
    <source>
        <dbReference type="EMBL" id="WAV90832.1"/>
    </source>
</evidence>
<dbReference type="RefSeq" id="WP_269315760.1">
    <property type="nucleotide sequence ID" value="NZ_CP098251.1"/>
</dbReference>
<proteinExistence type="predicted"/>
<dbReference type="InterPro" id="IPR016181">
    <property type="entry name" value="Acyl_CoA_acyltransferase"/>
</dbReference>
<gene>
    <name evidence="1" type="ORF">NB646_08315</name>
</gene>